<organism evidence="4 5">
    <name type="scientific">Paenibacillus odorifer</name>
    <dbReference type="NCBI Taxonomy" id="189426"/>
    <lineage>
        <taxon>Bacteria</taxon>
        <taxon>Bacillati</taxon>
        <taxon>Bacillota</taxon>
        <taxon>Bacilli</taxon>
        <taxon>Bacillales</taxon>
        <taxon>Paenibacillaceae</taxon>
        <taxon>Paenibacillus</taxon>
    </lineage>
</organism>
<reference evidence="4 5" key="1">
    <citation type="submission" date="2016-11" db="EMBL/GenBank/DDBJ databases">
        <title>Paenibacillus species isolates.</title>
        <authorList>
            <person name="Beno S.M."/>
        </authorList>
    </citation>
    <scope>NUCLEOTIDE SEQUENCE [LARGE SCALE GENOMIC DNA]</scope>
    <source>
        <strain evidence="4 5">FSL H7-0443</strain>
    </source>
</reference>
<dbReference type="EMBL" id="MPTW01000012">
    <property type="protein sequence ID" value="OME67357.1"/>
    <property type="molecule type" value="Genomic_DNA"/>
</dbReference>
<evidence type="ECO:0000256" key="3">
    <source>
        <dbReference type="SAM" id="Phobius"/>
    </source>
</evidence>
<keyword evidence="3" id="KW-0472">Membrane</keyword>
<keyword evidence="3" id="KW-0812">Transmembrane</keyword>
<dbReference type="PROSITE" id="PS00409">
    <property type="entry name" value="PROKAR_NTER_METHYL"/>
    <property type="match status" value="1"/>
</dbReference>
<dbReference type="InterPro" id="IPR012902">
    <property type="entry name" value="N_methyl_site"/>
</dbReference>
<evidence type="ECO:0000256" key="2">
    <source>
        <dbReference type="ARBA" id="ARBA00023287"/>
    </source>
</evidence>
<evidence type="ECO:0000313" key="5">
    <source>
        <dbReference type="Proteomes" id="UP000187425"/>
    </source>
</evidence>
<dbReference type="NCBIfam" id="TIGR02532">
    <property type="entry name" value="IV_pilin_GFxxxE"/>
    <property type="match status" value="1"/>
</dbReference>
<feature type="transmembrane region" description="Helical" evidence="3">
    <location>
        <begin position="20"/>
        <end position="41"/>
    </location>
</feature>
<evidence type="ECO:0008006" key="6">
    <source>
        <dbReference type="Google" id="ProtNLM"/>
    </source>
</evidence>
<comment type="caution">
    <text evidence="4">The sequence shown here is derived from an EMBL/GenBank/DDBJ whole genome shotgun (WGS) entry which is preliminary data.</text>
</comment>
<dbReference type="Proteomes" id="UP000187425">
    <property type="component" value="Unassembled WGS sequence"/>
</dbReference>
<gene>
    <name evidence="4" type="ORF">BSK65_20395</name>
</gene>
<dbReference type="GO" id="GO:0009986">
    <property type="term" value="C:cell surface"/>
    <property type="evidence" value="ECO:0007669"/>
    <property type="project" value="UniProtKB-SubCell"/>
</dbReference>
<dbReference type="Pfam" id="PF07963">
    <property type="entry name" value="N_methyl"/>
    <property type="match status" value="1"/>
</dbReference>
<dbReference type="RefSeq" id="WP_076285689.1">
    <property type="nucleotide sequence ID" value="NZ_MPTW01000012.1"/>
</dbReference>
<evidence type="ECO:0000313" key="4">
    <source>
        <dbReference type="EMBL" id="OME67357.1"/>
    </source>
</evidence>
<comment type="subcellular location">
    <subcellularLocation>
        <location evidence="1">Cell surface</location>
    </subcellularLocation>
</comment>
<protein>
    <recommendedName>
        <fullName evidence="6">Prepilin-type N-terminal cleavage/methylation domain-containing protein</fullName>
    </recommendedName>
</protein>
<proteinExistence type="predicted"/>
<dbReference type="GO" id="GO:0030420">
    <property type="term" value="P:establishment of competence for transformation"/>
    <property type="evidence" value="ECO:0007669"/>
    <property type="project" value="UniProtKB-KW"/>
</dbReference>
<keyword evidence="3" id="KW-1133">Transmembrane helix</keyword>
<evidence type="ECO:0000256" key="1">
    <source>
        <dbReference type="ARBA" id="ARBA00004241"/>
    </source>
</evidence>
<accession>A0A1R0ZDF1</accession>
<sequence length="179" mass="19774">MRRFANRLKNQQGFTLIEMIAALTIFSMVVGIISMVTMFGFRSYHKITIENSLREEADLIMSSIINELYVFGPTRVENTTSGLNLIKDSDGVISTRTIQFVKGGEGGITTLTINSVINDPRTSIHSDLSGSTIVSINSNGTDCKANVSCRSGLVDIKLLLTQHYDGRTYDMEMVSKFGF</sequence>
<dbReference type="AlphaFoldDB" id="A0A1R0ZDF1"/>
<name>A0A1R0ZDF1_9BACL</name>
<keyword evidence="2" id="KW-0178">Competence</keyword>